<accession>A0ABN2DRE4</accession>
<proteinExistence type="predicted"/>
<gene>
    <name evidence="2" type="ORF">GCM10009742_31600</name>
</gene>
<reference evidence="2 3" key="1">
    <citation type="journal article" date="2019" name="Int. J. Syst. Evol. Microbiol.">
        <title>The Global Catalogue of Microorganisms (GCM) 10K type strain sequencing project: providing services to taxonomists for standard genome sequencing and annotation.</title>
        <authorList>
            <consortium name="The Broad Institute Genomics Platform"/>
            <consortium name="The Broad Institute Genome Sequencing Center for Infectious Disease"/>
            <person name="Wu L."/>
            <person name="Ma J."/>
        </authorList>
    </citation>
    <scope>NUCLEOTIDE SEQUENCE [LARGE SCALE GENOMIC DNA]</scope>
    <source>
        <strain evidence="2 3">JCM 14304</strain>
    </source>
</reference>
<dbReference type="Proteomes" id="UP001500190">
    <property type="component" value="Unassembled WGS sequence"/>
</dbReference>
<sequence length="67" mass="7077">MGDLAASVYAGVRPPGTGHGQRLRQAQYDPQGLLERALHGPETFLTGPPVKGRSVVPKINPPAHTPI</sequence>
<name>A0ABN2DRE4_9ACTN</name>
<feature type="region of interest" description="Disordered" evidence="1">
    <location>
        <begin position="44"/>
        <end position="67"/>
    </location>
</feature>
<comment type="caution">
    <text evidence="2">The sequence shown here is derived from an EMBL/GenBank/DDBJ whole genome shotgun (WGS) entry which is preliminary data.</text>
</comment>
<feature type="region of interest" description="Disordered" evidence="1">
    <location>
        <begin position="1"/>
        <end position="23"/>
    </location>
</feature>
<dbReference type="EMBL" id="BAAAND010000006">
    <property type="protein sequence ID" value="GAA1584074.1"/>
    <property type="molecule type" value="Genomic_DNA"/>
</dbReference>
<organism evidence="2 3">
    <name type="scientific">Kribbella karoonensis</name>
    <dbReference type="NCBI Taxonomy" id="324851"/>
    <lineage>
        <taxon>Bacteria</taxon>
        <taxon>Bacillati</taxon>
        <taxon>Actinomycetota</taxon>
        <taxon>Actinomycetes</taxon>
        <taxon>Propionibacteriales</taxon>
        <taxon>Kribbellaceae</taxon>
        <taxon>Kribbella</taxon>
    </lineage>
</organism>
<protein>
    <submittedName>
        <fullName evidence="2">Uncharacterized protein</fullName>
    </submittedName>
</protein>
<keyword evidence="3" id="KW-1185">Reference proteome</keyword>
<evidence type="ECO:0000313" key="3">
    <source>
        <dbReference type="Proteomes" id="UP001500190"/>
    </source>
</evidence>
<evidence type="ECO:0000313" key="2">
    <source>
        <dbReference type="EMBL" id="GAA1584074.1"/>
    </source>
</evidence>
<evidence type="ECO:0000256" key="1">
    <source>
        <dbReference type="SAM" id="MobiDB-lite"/>
    </source>
</evidence>